<feature type="compositionally biased region" description="Low complexity" evidence="9">
    <location>
        <begin position="189"/>
        <end position="214"/>
    </location>
</feature>
<feature type="compositionally biased region" description="Low complexity" evidence="9">
    <location>
        <begin position="9"/>
        <end position="32"/>
    </location>
</feature>
<comment type="subcellular location">
    <subcellularLocation>
        <location evidence="1">Endoplasmic reticulum membrane</location>
        <topology evidence="1">Multi-pass membrane protein</topology>
    </subcellularLocation>
</comment>
<proteinExistence type="inferred from homology"/>
<evidence type="ECO:0000256" key="6">
    <source>
        <dbReference type="ARBA" id="ARBA00022989"/>
    </source>
</evidence>
<dbReference type="GO" id="GO:0005787">
    <property type="term" value="C:signal peptidase complex"/>
    <property type="evidence" value="ECO:0007669"/>
    <property type="project" value="InterPro"/>
</dbReference>
<evidence type="ECO:0000256" key="8">
    <source>
        <dbReference type="ARBA" id="ARBA00045608"/>
    </source>
</evidence>
<evidence type="ECO:0000313" key="11">
    <source>
        <dbReference type="EMBL" id="KAK1921013.1"/>
    </source>
</evidence>
<dbReference type="Pfam" id="PF06703">
    <property type="entry name" value="SPC25"/>
    <property type="match status" value="1"/>
</dbReference>
<feature type="transmembrane region" description="Helical" evidence="10">
    <location>
        <begin position="101"/>
        <end position="121"/>
    </location>
</feature>
<protein>
    <recommendedName>
        <fullName evidence="3">Signal peptidase complex subunit 2</fullName>
    </recommendedName>
</protein>
<dbReference type="Proteomes" id="UP001182556">
    <property type="component" value="Unassembled WGS sequence"/>
</dbReference>
<feature type="transmembrane region" description="Helical" evidence="10">
    <location>
        <begin position="127"/>
        <end position="145"/>
    </location>
</feature>
<keyword evidence="7 10" id="KW-0472">Membrane</keyword>
<dbReference type="GO" id="GO:0006465">
    <property type="term" value="P:signal peptide processing"/>
    <property type="evidence" value="ECO:0007669"/>
    <property type="project" value="InterPro"/>
</dbReference>
<comment type="caution">
    <text evidence="11">The sequence shown here is derived from an EMBL/GenBank/DDBJ whole genome shotgun (WGS) entry which is preliminary data.</text>
</comment>
<feature type="region of interest" description="Disordered" evidence="9">
    <location>
        <begin position="174"/>
        <end position="246"/>
    </location>
</feature>
<comment type="similarity">
    <text evidence="2">Belongs to the SPCS2 family.</text>
</comment>
<feature type="region of interest" description="Disordered" evidence="9">
    <location>
        <begin position="1"/>
        <end position="46"/>
    </location>
</feature>
<dbReference type="PANTHER" id="PTHR13085:SF0">
    <property type="entry name" value="SIGNAL PEPTIDASE COMPLEX SUBUNIT 2"/>
    <property type="match status" value="1"/>
</dbReference>
<evidence type="ECO:0000256" key="2">
    <source>
        <dbReference type="ARBA" id="ARBA00007324"/>
    </source>
</evidence>
<dbReference type="PANTHER" id="PTHR13085">
    <property type="entry name" value="MICROSOMAL SIGNAL PEPTIDASE 25 KDA SUBUNIT"/>
    <property type="match status" value="1"/>
</dbReference>
<sequence>MARRAAGKSATMTTTTTATSTTSTTVVAQTTSGEVDPAQTSVKGTTDGVNGSLVTDPLPVVYVNKANIGEIKGALDDIVKKHLSAQSFTPSLLHPTVHLSLGYTSVAFALGSAGYAFKLSFEESKPVLWVGVIGYFVLQALLWAWKRWVEQGEVYSGKRRRVVKRIETDIVHVTSSTSLDPPPLTPQITFSPHTRPSSPSSTPSSPTQLSPSTTAKPLDPPGPLTAKLPSHPRPGPKPHTGPTYSLHLTLSTTSNNGKSLIHKSRVVAGRGIGEFVDVHGGVEEGEVVRWLSGLLVDAGLVGAEEEGVKEE</sequence>
<evidence type="ECO:0000256" key="9">
    <source>
        <dbReference type="SAM" id="MobiDB-lite"/>
    </source>
</evidence>
<reference evidence="11" key="1">
    <citation type="submission" date="2023-02" db="EMBL/GenBank/DDBJ databases">
        <title>Identification and recombinant expression of a fungal hydrolase from Papiliotrema laurentii that hydrolyzes apple cutin and clears colloidal polyester polyurethane.</title>
        <authorList>
            <consortium name="DOE Joint Genome Institute"/>
            <person name="Roman V.A."/>
            <person name="Bojanowski C."/>
            <person name="Crable B.R."/>
            <person name="Wagner D.N."/>
            <person name="Hung C.S."/>
            <person name="Nadeau L.J."/>
            <person name="Schratz L."/>
            <person name="Haridas S."/>
            <person name="Pangilinan J."/>
            <person name="Lipzen A."/>
            <person name="Na H."/>
            <person name="Yan M."/>
            <person name="Ng V."/>
            <person name="Grigoriev I.V."/>
            <person name="Spatafora J.W."/>
            <person name="Barlow D."/>
            <person name="Biffinger J."/>
            <person name="Kelley-Loughnane N."/>
            <person name="Varaljay V.A."/>
            <person name="Crookes-Goodson W.J."/>
        </authorList>
    </citation>
    <scope>NUCLEOTIDE SEQUENCE</scope>
    <source>
        <strain evidence="11">5307AH</strain>
    </source>
</reference>
<comment type="function">
    <text evidence="8">Component of the signal peptidase complex (SPC) which catalyzes the cleavage of N-terminal signal sequences from nascent proteins as they are translocated into the lumen of the endoplasmic reticulum. Enhances the enzymatic activity of SPC and facilitates the interactions between different components of the translocation site.</text>
</comment>
<evidence type="ECO:0000256" key="3">
    <source>
        <dbReference type="ARBA" id="ARBA00017057"/>
    </source>
</evidence>
<dbReference type="EMBL" id="JAODAN010000012">
    <property type="protein sequence ID" value="KAK1921013.1"/>
    <property type="molecule type" value="Genomic_DNA"/>
</dbReference>
<keyword evidence="4 10" id="KW-0812">Transmembrane</keyword>
<gene>
    <name evidence="11" type="ORF">DB88DRAFT_501904</name>
</gene>
<evidence type="ECO:0000256" key="1">
    <source>
        <dbReference type="ARBA" id="ARBA00004477"/>
    </source>
</evidence>
<evidence type="ECO:0000256" key="10">
    <source>
        <dbReference type="SAM" id="Phobius"/>
    </source>
</evidence>
<dbReference type="AlphaFoldDB" id="A0AAD9FN71"/>
<keyword evidence="5" id="KW-0256">Endoplasmic reticulum</keyword>
<evidence type="ECO:0000256" key="4">
    <source>
        <dbReference type="ARBA" id="ARBA00022692"/>
    </source>
</evidence>
<dbReference type="GO" id="GO:0045047">
    <property type="term" value="P:protein targeting to ER"/>
    <property type="evidence" value="ECO:0007669"/>
    <property type="project" value="TreeGrafter"/>
</dbReference>
<evidence type="ECO:0000256" key="5">
    <source>
        <dbReference type="ARBA" id="ARBA00022824"/>
    </source>
</evidence>
<name>A0AAD9FN71_PAPLA</name>
<evidence type="ECO:0000313" key="12">
    <source>
        <dbReference type="Proteomes" id="UP001182556"/>
    </source>
</evidence>
<organism evidence="11 12">
    <name type="scientific">Papiliotrema laurentii</name>
    <name type="common">Cryptococcus laurentii</name>
    <dbReference type="NCBI Taxonomy" id="5418"/>
    <lineage>
        <taxon>Eukaryota</taxon>
        <taxon>Fungi</taxon>
        <taxon>Dikarya</taxon>
        <taxon>Basidiomycota</taxon>
        <taxon>Agaricomycotina</taxon>
        <taxon>Tremellomycetes</taxon>
        <taxon>Tremellales</taxon>
        <taxon>Rhynchogastremaceae</taxon>
        <taxon>Papiliotrema</taxon>
    </lineage>
</organism>
<dbReference type="InterPro" id="IPR009582">
    <property type="entry name" value="Spc2/SPCS2"/>
</dbReference>
<evidence type="ECO:0000256" key="7">
    <source>
        <dbReference type="ARBA" id="ARBA00023136"/>
    </source>
</evidence>
<accession>A0AAD9FN71</accession>
<keyword evidence="6 10" id="KW-1133">Transmembrane helix</keyword>
<keyword evidence="12" id="KW-1185">Reference proteome</keyword>